<dbReference type="PANTHER" id="PTHR34138">
    <property type="entry name" value="CELL SHAPE-DETERMINING PROTEIN MREC"/>
    <property type="match status" value="1"/>
</dbReference>
<evidence type="ECO:0000259" key="6">
    <source>
        <dbReference type="Pfam" id="PF04085"/>
    </source>
</evidence>
<accession>A0A1F6EWC1</accession>
<dbReference type="GO" id="GO:0005886">
    <property type="term" value="C:plasma membrane"/>
    <property type="evidence" value="ECO:0007669"/>
    <property type="project" value="TreeGrafter"/>
</dbReference>
<evidence type="ECO:0000256" key="3">
    <source>
        <dbReference type="ARBA" id="ARBA00022960"/>
    </source>
</evidence>
<dbReference type="GO" id="GO:0008360">
    <property type="term" value="P:regulation of cell shape"/>
    <property type="evidence" value="ECO:0007669"/>
    <property type="project" value="UniProtKB-KW"/>
</dbReference>
<name>A0A1F6EWC1_9BACT</name>
<evidence type="ECO:0000256" key="2">
    <source>
        <dbReference type="ARBA" id="ARBA00013855"/>
    </source>
</evidence>
<dbReference type="InterPro" id="IPR055342">
    <property type="entry name" value="MreC_beta-barrel_core"/>
</dbReference>
<dbReference type="Pfam" id="PF04085">
    <property type="entry name" value="MreC"/>
    <property type="match status" value="1"/>
</dbReference>
<feature type="transmembrane region" description="Helical" evidence="5">
    <location>
        <begin position="12"/>
        <end position="32"/>
    </location>
</feature>
<evidence type="ECO:0000256" key="4">
    <source>
        <dbReference type="ARBA" id="ARBA00032089"/>
    </source>
</evidence>
<dbReference type="InterPro" id="IPR007221">
    <property type="entry name" value="MreC"/>
</dbReference>
<reference evidence="7 8" key="1">
    <citation type="journal article" date="2016" name="Nat. Commun.">
        <title>Thousands of microbial genomes shed light on interconnected biogeochemical processes in an aquifer system.</title>
        <authorList>
            <person name="Anantharaman K."/>
            <person name="Brown C.T."/>
            <person name="Hug L.A."/>
            <person name="Sharon I."/>
            <person name="Castelle C.J."/>
            <person name="Probst A.J."/>
            <person name="Thomas B.C."/>
            <person name="Singh A."/>
            <person name="Wilkins M.J."/>
            <person name="Karaoz U."/>
            <person name="Brodie E.L."/>
            <person name="Williams K.H."/>
            <person name="Hubbard S.S."/>
            <person name="Banfield J.F."/>
        </authorList>
    </citation>
    <scope>NUCLEOTIDE SEQUENCE [LARGE SCALE GENOMIC DNA]</scope>
</reference>
<comment type="caution">
    <text evidence="7">The sequence shown here is derived from an EMBL/GenBank/DDBJ whole genome shotgun (WGS) entry which is preliminary data.</text>
</comment>
<dbReference type="PANTHER" id="PTHR34138:SF1">
    <property type="entry name" value="CELL SHAPE-DETERMINING PROTEIN MREC"/>
    <property type="match status" value="1"/>
</dbReference>
<keyword evidence="5" id="KW-1133">Transmembrane helix</keyword>
<dbReference type="InterPro" id="IPR042175">
    <property type="entry name" value="Cell/Rod_MreC_2"/>
</dbReference>
<evidence type="ECO:0000256" key="1">
    <source>
        <dbReference type="ARBA" id="ARBA00009369"/>
    </source>
</evidence>
<dbReference type="EMBL" id="MFLW01000028">
    <property type="protein sequence ID" value="OGG77914.1"/>
    <property type="molecule type" value="Genomic_DNA"/>
</dbReference>
<keyword evidence="3" id="KW-0133">Cell shape</keyword>
<dbReference type="Gene3D" id="2.40.10.340">
    <property type="entry name" value="Rod shape-determining protein MreC, domain 1"/>
    <property type="match status" value="1"/>
</dbReference>
<evidence type="ECO:0000313" key="7">
    <source>
        <dbReference type="EMBL" id="OGG77914.1"/>
    </source>
</evidence>
<evidence type="ECO:0000313" key="8">
    <source>
        <dbReference type="Proteomes" id="UP000178811"/>
    </source>
</evidence>
<dbReference type="InterPro" id="IPR042177">
    <property type="entry name" value="Cell/Rod_1"/>
</dbReference>
<dbReference type="AlphaFoldDB" id="A0A1F6EWC1"/>
<sequence>MRRNALLSSTHFSWGAAALAFAVLVLFVRLLAPNLFWYVATPVFRSADALATQGHSLLSRFGDATLLAAQNEQLAHQNVVLANENQTLSQKVESLLALLNPSATARNMKGILAGVIARPPESPYDTLVVAAGAEDGVVRGQEAFGPGGVPLGVVGAVLAHFSRVTLFSAPGRTTNGWIGRENLPLTIVGAGGGAFHASVARSAGIAVGDTVFVPGPGKLPIGVVSRIDSDPSSPVVILRIMPTLNLFSVTWVELRDTGIELLRSFQEATSTRI</sequence>
<evidence type="ECO:0000256" key="5">
    <source>
        <dbReference type="SAM" id="Phobius"/>
    </source>
</evidence>
<proteinExistence type="inferred from homology"/>
<gene>
    <name evidence="7" type="ORF">A3A36_02475</name>
</gene>
<dbReference type="Gene3D" id="2.40.10.350">
    <property type="entry name" value="Rod shape-determining protein MreC, domain 2"/>
    <property type="match status" value="1"/>
</dbReference>
<organism evidence="7 8">
    <name type="scientific">Candidatus Kaiserbacteria bacterium RIFCSPLOWO2_01_FULL_52_12b</name>
    <dbReference type="NCBI Taxonomy" id="1798509"/>
    <lineage>
        <taxon>Bacteria</taxon>
        <taxon>Candidatus Kaiseribacteriota</taxon>
    </lineage>
</organism>
<keyword evidence="5" id="KW-0812">Transmembrane</keyword>
<dbReference type="Proteomes" id="UP000178811">
    <property type="component" value="Unassembled WGS sequence"/>
</dbReference>
<keyword evidence="5" id="KW-0472">Membrane</keyword>
<feature type="domain" description="Rod shape-determining protein MreC beta-barrel core" evidence="6">
    <location>
        <begin position="115"/>
        <end position="252"/>
    </location>
</feature>
<comment type="similarity">
    <text evidence="1">Belongs to the MreC family.</text>
</comment>
<protein>
    <recommendedName>
        <fullName evidence="2">Cell shape-determining protein MreC</fullName>
    </recommendedName>
    <alternativeName>
        <fullName evidence="4">Cell shape protein MreC</fullName>
    </alternativeName>
</protein>